<dbReference type="Gene3D" id="3.40.50.2000">
    <property type="entry name" value="Glycogen Phosphorylase B"/>
    <property type="match status" value="2"/>
</dbReference>
<dbReference type="SUPFAM" id="SSF53756">
    <property type="entry name" value="UDP-Glycosyltransferase/glycogen phosphorylase"/>
    <property type="match status" value="1"/>
</dbReference>
<organism evidence="4">
    <name type="scientific">Paraconexibacter sp. AEG42_29</name>
    <dbReference type="NCBI Taxonomy" id="2997339"/>
    <lineage>
        <taxon>Bacteria</taxon>
        <taxon>Bacillati</taxon>
        <taxon>Actinomycetota</taxon>
        <taxon>Thermoleophilia</taxon>
        <taxon>Solirubrobacterales</taxon>
        <taxon>Paraconexibacteraceae</taxon>
        <taxon>Paraconexibacter</taxon>
    </lineage>
</organism>
<feature type="domain" description="Glycosyltransferase subfamily 4-like N-terminal" evidence="3">
    <location>
        <begin position="18"/>
        <end position="168"/>
    </location>
</feature>
<name>A0AAU7ANT5_9ACTN</name>
<dbReference type="KEGG" id="parq:DSM112329_00122"/>
<dbReference type="EC" id="2.4.1.250" evidence="4"/>
<evidence type="ECO:0000256" key="2">
    <source>
        <dbReference type="ARBA" id="ARBA00022679"/>
    </source>
</evidence>
<dbReference type="PANTHER" id="PTHR12526:SF638">
    <property type="entry name" value="SPORE COAT PROTEIN SA"/>
    <property type="match status" value="1"/>
</dbReference>
<dbReference type="GO" id="GO:0102710">
    <property type="term" value="F:D-inositol-3-phosphate glycosyltransferase activity"/>
    <property type="evidence" value="ECO:0007669"/>
    <property type="project" value="UniProtKB-EC"/>
</dbReference>
<dbReference type="CDD" id="cd03801">
    <property type="entry name" value="GT4_PimA-like"/>
    <property type="match status" value="1"/>
</dbReference>
<accession>A0AAU7ANT5</accession>
<dbReference type="Pfam" id="PF13692">
    <property type="entry name" value="Glyco_trans_1_4"/>
    <property type="match status" value="1"/>
</dbReference>
<keyword evidence="2 4" id="KW-0808">Transferase</keyword>
<protein>
    <submittedName>
        <fullName evidence="4">D-inositol-3-phosphate glycosyltransferase</fullName>
        <ecNumber evidence="4">2.4.1.250</ecNumber>
    </submittedName>
</protein>
<dbReference type="Pfam" id="PF13439">
    <property type="entry name" value="Glyco_transf_4"/>
    <property type="match status" value="1"/>
</dbReference>
<dbReference type="PANTHER" id="PTHR12526">
    <property type="entry name" value="GLYCOSYLTRANSFERASE"/>
    <property type="match status" value="1"/>
</dbReference>
<dbReference type="AlphaFoldDB" id="A0AAU7ANT5"/>
<evidence type="ECO:0000259" key="3">
    <source>
        <dbReference type="Pfam" id="PF13439"/>
    </source>
</evidence>
<dbReference type="EMBL" id="CP114014">
    <property type="protein sequence ID" value="XAY03310.1"/>
    <property type="molecule type" value="Genomic_DNA"/>
</dbReference>
<gene>
    <name evidence="4" type="primary">mshA_2</name>
    <name evidence="4" type="ORF">DSM112329_00122</name>
</gene>
<dbReference type="RefSeq" id="WP_354699864.1">
    <property type="nucleotide sequence ID" value="NZ_CP114014.1"/>
</dbReference>
<sequence length="359" mass="38516">MRVHLVDPPAYTPPYDRALCAALAAAGADVTLVTSHFRHGDVPPAHGYAVDERFYRRAVPRPVQHVPDMLGYARARARPPRPDVVHWQWASIQELDWALTGRRSRCGPMRVITAHDVLPRVARRLQTAGQRRLYAGMDAVVAHTAHGRERLIAEAGVDPGRVHVIPHGAFTHLADVEPQAPPELERAGASADAPPAALLFGLLKPYKGLDLLYEAWRNLPAGAGQLWIVGAPRMELPPAPPGVTVVPRFVTDAEAAWCLRAAALTVLPYRAIEMSGVLFSALGLGRPLLLSDVGGFPEVAAAAHVPAGDADALGAELQRLLGDPAARDALAGASAQAARTTYAWDAIAARHLELYARKS</sequence>
<evidence type="ECO:0000256" key="1">
    <source>
        <dbReference type="ARBA" id="ARBA00022676"/>
    </source>
</evidence>
<keyword evidence="1 4" id="KW-0328">Glycosyltransferase</keyword>
<dbReference type="InterPro" id="IPR028098">
    <property type="entry name" value="Glyco_trans_4-like_N"/>
</dbReference>
<reference evidence="4" key="1">
    <citation type="submission" date="2022-12" db="EMBL/GenBank/DDBJ databases">
        <title>Paraconexibacter alkalitolerans sp. nov. and Baekduia alba sp. nov., isolated from soil and emended description of the genera Paraconexibacter (Chun et al., 2020) and Baekduia (An et al., 2020).</title>
        <authorList>
            <person name="Vieira S."/>
            <person name="Huber K.J."/>
            <person name="Geppert A."/>
            <person name="Wolf J."/>
            <person name="Neumann-Schaal M."/>
            <person name="Muesken M."/>
            <person name="Overmann J."/>
        </authorList>
    </citation>
    <scope>NUCLEOTIDE SEQUENCE</scope>
    <source>
        <strain evidence="4">AEG42_29</strain>
    </source>
</reference>
<proteinExistence type="predicted"/>
<evidence type="ECO:0000313" key="4">
    <source>
        <dbReference type="EMBL" id="XAY03310.1"/>
    </source>
</evidence>